<dbReference type="GO" id="GO:0005737">
    <property type="term" value="C:cytoplasm"/>
    <property type="evidence" value="ECO:0007669"/>
    <property type="project" value="UniProtKB-SubCell"/>
</dbReference>
<dbReference type="AlphaFoldDB" id="A0A1F6P7Z6"/>
<dbReference type="GO" id="GO:0006289">
    <property type="term" value="P:nucleotide-excision repair"/>
    <property type="evidence" value="ECO:0007669"/>
    <property type="project" value="InterPro"/>
</dbReference>
<evidence type="ECO:0000256" key="7">
    <source>
        <dbReference type="ARBA" id="ARBA00022769"/>
    </source>
</evidence>
<dbReference type="NCBIfam" id="TIGR00630">
    <property type="entry name" value="uvra"/>
    <property type="match status" value="1"/>
</dbReference>
<comment type="caution">
    <text evidence="18">The sequence shown here is derived from an EMBL/GenBank/DDBJ whole genome shotgun (WGS) entry which is preliminary data.</text>
</comment>
<comment type="subcellular location">
    <subcellularLocation>
        <location evidence="1">Cytoplasm</location>
    </subcellularLocation>
</comment>
<keyword evidence="6" id="KW-0227">DNA damage</keyword>
<keyword evidence="2" id="KW-0963">Cytoplasm</keyword>
<comment type="similarity">
    <text evidence="14">Belongs to the ABC transporter superfamily. UvrA family.</text>
</comment>
<dbReference type="GO" id="GO:0009380">
    <property type="term" value="C:excinuclease repair complex"/>
    <property type="evidence" value="ECO:0007669"/>
    <property type="project" value="InterPro"/>
</dbReference>
<dbReference type="SUPFAM" id="SSF52540">
    <property type="entry name" value="P-loop containing nucleoside triphosphate hydrolases"/>
    <property type="match status" value="2"/>
</dbReference>
<dbReference type="GO" id="GO:0003677">
    <property type="term" value="F:DNA binding"/>
    <property type="evidence" value="ECO:0007669"/>
    <property type="project" value="UniProtKB-KW"/>
</dbReference>
<dbReference type="PANTHER" id="PTHR43152:SF1">
    <property type="entry name" value="UVRA PROTEIN"/>
    <property type="match status" value="1"/>
</dbReference>
<dbReference type="SMART" id="SM00382">
    <property type="entry name" value="AAA"/>
    <property type="match status" value="1"/>
</dbReference>
<dbReference type="STRING" id="1798705.A2563_04855"/>
<name>A0A1F6P7Z6_9BACT</name>
<evidence type="ECO:0000256" key="16">
    <source>
        <dbReference type="ARBA" id="ARBA00042156"/>
    </source>
</evidence>
<evidence type="ECO:0000313" key="18">
    <source>
        <dbReference type="EMBL" id="OGH92286.1"/>
    </source>
</evidence>
<evidence type="ECO:0000256" key="5">
    <source>
        <dbReference type="ARBA" id="ARBA00022741"/>
    </source>
</evidence>
<sequence>MQDKLIIKGARVHNLKNVSLEIPKNKLVVITGLSGSGKSSLAFDTIYAEGQRRYAESLSSYARQFMEVRDKPDVDSIEGLSPTIAIDQKSYTQNPRSTVGTVTEIYDYMRLLFARTGQQYCPDCQEPVRAYTQGGILEEVRRRARKSGKLLLLSPLIRNAKVVRADLVEKVEKSGYESVRVNGEVMKINSLAKYEFSENKLYNVELLIGEIEDFQKQDLMKMVESALDLSDGLLILAETSKNSGKDETFSTSGLCHKCGKIMPILDMRSFSFNSPYGACPRCTGLGITQEVDPELVIPNDRLTLAEGAVQPWMRITGNQSWYQKIIAAVAASHGFSINTPVKDLGPKIKNIILQGTGEQEYMVDGKKTKFTGVVPNLLQRHLETDSEYVRREIEQYMHETVCPLCSGKRLHRNSLAVKIGEFNIADLCALNIEDNIEFFKKINTKLVASGNLGGLSDTQKAAIAKPILKEIVQRLESLSKVGLSYLAIDRSMNTLSGGEVTRTRLATQLSTGLIGVIYILDEPSIGLHPKDNKMLIESLRSLRDLGNSVIVVEHDSAMMEAADYIIDVGPGAGVGGGQIIAQGTVAQIKKTKKSLTGEYLSGRSKISCEPEKGQDKSKKPSGKSIKVIGAKAFNLQNVDVEIPLGKLVCVTGVSGSGKSTLVIDILGKALSKHFYRAKEEPAAHKEIKGIDNIDKVIAIDQSPIGRTPRSSPATYTGVFTLIRDLFADLPEARMNNYDAGKFSFNVKGGGRCEACAGDGYARIPMQFLADVYVQCSECDGARYNREALEIHYRSKNIADVLNMTVDEARMFFGDIPNISDKLNILREVGLGYMHLGQPATKLSGGEAQRVKLATELSRSSTGKTLYILDEPTTGLHFEDIRHLLQVLNRLVAKGNTVLIIEHNLEIIGCSDWIIDMGPGGGRHGGQVVAQGTAADLMKNKNSWTGKYLKTLP</sequence>
<keyword evidence="13" id="KW-0234">DNA repair</keyword>
<keyword evidence="11" id="KW-0267">Excision nuclease</keyword>
<dbReference type="GO" id="GO:0005524">
    <property type="term" value="F:ATP binding"/>
    <property type="evidence" value="ECO:0007669"/>
    <property type="project" value="UniProtKB-KW"/>
</dbReference>
<reference evidence="18 19" key="1">
    <citation type="journal article" date="2016" name="Nat. Commun.">
        <title>Thousands of microbial genomes shed light on interconnected biogeochemical processes in an aquifer system.</title>
        <authorList>
            <person name="Anantharaman K."/>
            <person name="Brown C.T."/>
            <person name="Hug L.A."/>
            <person name="Sharon I."/>
            <person name="Castelle C.J."/>
            <person name="Probst A.J."/>
            <person name="Thomas B.C."/>
            <person name="Singh A."/>
            <person name="Wilkins M.J."/>
            <person name="Karaoz U."/>
            <person name="Brodie E.L."/>
            <person name="Williams K.H."/>
            <person name="Hubbard S.S."/>
            <person name="Banfield J.F."/>
        </authorList>
    </citation>
    <scope>NUCLEOTIDE SEQUENCE [LARGE SCALE GENOMIC DNA]</scope>
</reference>
<dbReference type="PROSITE" id="PS00211">
    <property type="entry name" value="ABC_TRANSPORTER_1"/>
    <property type="match status" value="1"/>
</dbReference>
<organism evidence="18 19">
    <name type="scientific">Candidatus Magasanikbacteria bacterium RIFOXYD1_FULL_40_23</name>
    <dbReference type="NCBI Taxonomy" id="1798705"/>
    <lineage>
        <taxon>Bacteria</taxon>
        <taxon>Candidatus Magasanikiibacteriota</taxon>
    </lineage>
</organism>
<dbReference type="GO" id="GO:0016887">
    <property type="term" value="F:ATP hydrolysis activity"/>
    <property type="evidence" value="ECO:0007669"/>
    <property type="project" value="InterPro"/>
</dbReference>
<dbReference type="Pfam" id="PF17755">
    <property type="entry name" value="UvrA_DNA-bind"/>
    <property type="match status" value="1"/>
</dbReference>
<dbReference type="EMBL" id="MFRA01000006">
    <property type="protein sequence ID" value="OGH92286.1"/>
    <property type="molecule type" value="Genomic_DNA"/>
</dbReference>
<evidence type="ECO:0000256" key="3">
    <source>
        <dbReference type="ARBA" id="ARBA00022723"/>
    </source>
</evidence>
<keyword evidence="8" id="KW-0863">Zinc-finger</keyword>
<keyword evidence="9" id="KW-0862">Zinc</keyword>
<dbReference type="GO" id="GO:0004518">
    <property type="term" value="F:nuclease activity"/>
    <property type="evidence" value="ECO:0007669"/>
    <property type="project" value="UniProtKB-KW"/>
</dbReference>
<evidence type="ECO:0000256" key="4">
    <source>
        <dbReference type="ARBA" id="ARBA00022737"/>
    </source>
</evidence>
<dbReference type="PROSITE" id="PS50893">
    <property type="entry name" value="ABC_TRANSPORTER_2"/>
    <property type="match status" value="1"/>
</dbReference>
<evidence type="ECO:0000259" key="17">
    <source>
        <dbReference type="PROSITE" id="PS50893"/>
    </source>
</evidence>
<gene>
    <name evidence="18" type="ORF">A2563_04855</name>
</gene>
<dbReference type="GO" id="GO:0008270">
    <property type="term" value="F:zinc ion binding"/>
    <property type="evidence" value="ECO:0007669"/>
    <property type="project" value="UniProtKB-KW"/>
</dbReference>
<evidence type="ECO:0000256" key="6">
    <source>
        <dbReference type="ARBA" id="ARBA00022763"/>
    </source>
</evidence>
<evidence type="ECO:0000256" key="13">
    <source>
        <dbReference type="ARBA" id="ARBA00023204"/>
    </source>
</evidence>
<dbReference type="Gene3D" id="3.40.50.300">
    <property type="entry name" value="P-loop containing nucleotide triphosphate hydrolases"/>
    <property type="match status" value="3"/>
</dbReference>
<dbReference type="Gene3D" id="1.20.1580.10">
    <property type="entry name" value="ABC transporter ATPase like domain"/>
    <property type="match status" value="3"/>
</dbReference>
<evidence type="ECO:0000256" key="14">
    <source>
        <dbReference type="ARBA" id="ARBA00038000"/>
    </source>
</evidence>
<keyword evidence="12" id="KW-0238">DNA-binding</keyword>
<dbReference type="InterPro" id="IPR004602">
    <property type="entry name" value="UvrA"/>
</dbReference>
<dbReference type="InterPro" id="IPR041102">
    <property type="entry name" value="UvrA_inter"/>
</dbReference>
<proteinExistence type="inferred from homology"/>
<protein>
    <recommendedName>
        <fullName evidence="15">UvrABC system protein A</fullName>
    </recommendedName>
    <alternativeName>
        <fullName evidence="16">Excinuclease ABC subunit A</fullName>
    </alternativeName>
</protein>
<dbReference type="CDD" id="cd03271">
    <property type="entry name" value="ABC_UvrA_II"/>
    <property type="match status" value="1"/>
</dbReference>
<evidence type="ECO:0000256" key="9">
    <source>
        <dbReference type="ARBA" id="ARBA00022833"/>
    </source>
</evidence>
<keyword evidence="10" id="KW-0067">ATP-binding</keyword>
<dbReference type="PANTHER" id="PTHR43152">
    <property type="entry name" value="UVRABC SYSTEM PROTEIN A"/>
    <property type="match status" value="1"/>
</dbReference>
<dbReference type="InterPro" id="IPR003593">
    <property type="entry name" value="AAA+_ATPase"/>
</dbReference>
<keyword evidence="5" id="KW-0547">Nucleotide-binding</keyword>
<evidence type="ECO:0000256" key="8">
    <source>
        <dbReference type="ARBA" id="ARBA00022771"/>
    </source>
</evidence>
<dbReference type="NCBIfam" id="NF001503">
    <property type="entry name" value="PRK00349.1"/>
    <property type="match status" value="1"/>
</dbReference>
<keyword evidence="4" id="KW-0677">Repeat</keyword>
<dbReference type="InterPro" id="IPR003439">
    <property type="entry name" value="ABC_transporter-like_ATP-bd"/>
</dbReference>
<evidence type="ECO:0000256" key="10">
    <source>
        <dbReference type="ARBA" id="ARBA00022840"/>
    </source>
</evidence>
<feature type="domain" description="ABC transporter" evidence="17">
    <location>
        <begin position="611"/>
        <end position="949"/>
    </location>
</feature>
<evidence type="ECO:0000256" key="2">
    <source>
        <dbReference type="ARBA" id="ARBA00022490"/>
    </source>
</evidence>
<dbReference type="Gene3D" id="3.30.190.20">
    <property type="match status" value="1"/>
</dbReference>
<dbReference type="InterPro" id="IPR041552">
    <property type="entry name" value="UvrA_DNA-bd"/>
</dbReference>
<accession>A0A1F6P7Z6</accession>
<keyword evidence="3" id="KW-0479">Metal-binding</keyword>
<dbReference type="Gene3D" id="1.10.8.280">
    <property type="entry name" value="ABC transporter ATPase domain-like"/>
    <property type="match status" value="1"/>
</dbReference>
<keyword evidence="7" id="KW-0228">DNA excision</keyword>
<evidence type="ECO:0000256" key="1">
    <source>
        <dbReference type="ARBA" id="ARBA00004496"/>
    </source>
</evidence>
<dbReference type="Proteomes" id="UP000176634">
    <property type="component" value="Unassembled WGS sequence"/>
</dbReference>
<dbReference type="InterPro" id="IPR017871">
    <property type="entry name" value="ABC_transporter-like_CS"/>
</dbReference>
<evidence type="ECO:0000313" key="19">
    <source>
        <dbReference type="Proteomes" id="UP000176634"/>
    </source>
</evidence>
<evidence type="ECO:0000256" key="12">
    <source>
        <dbReference type="ARBA" id="ARBA00023125"/>
    </source>
</evidence>
<dbReference type="Pfam" id="PF17760">
    <property type="entry name" value="UvrA_inter"/>
    <property type="match status" value="1"/>
</dbReference>
<dbReference type="InterPro" id="IPR027417">
    <property type="entry name" value="P-loop_NTPase"/>
</dbReference>
<evidence type="ECO:0000256" key="11">
    <source>
        <dbReference type="ARBA" id="ARBA00022881"/>
    </source>
</evidence>
<evidence type="ECO:0000256" key="15">
    <source>
        <dbReference type="ARBA" id="ARBA00039316"/>
    </source>
</evidence>